<dbReference type="AlphaFoldDB" id="A0A310S5E6"/>
<sequence length="92" mass="10378">MVVGYTGDTWVLHRDLVDLLRDSGLRAGCEVGGRTSEMNFGGLEEDCIPEVLCVLRKAEMNLESRMEDCIGIQAFRVEKNSTWVVKIRMNTI</sequence>
<reference evidence="1 2" key="1">
    <citation type="submission" date="2015-07" db="EMBL/GenBank/DDBJ databases">
        <title>The genome of Eufriesea mexicana.</title>
        <authorList>
            <person name="Pan H."/>
            <person name="Kapheim K."/>
        </authorList>
    </citation>
    <scope>NUCLEOTIDE SEQUENCE [LARGE SCALE GENOMIC DNA]</scope>
    <source>
        <strain evidence="1">0111107269</strain>
        <tissue evidence="1">Whole body</tissue>
    </source>
</reference>
<accession>A0A310S5E6</accession>
<proteinExistence type="predicted"/>
<keyword evidence="2" id="KW-1185">Reference proteome</keyword>
<evidence type="ECO:0000313" key="2">
    <source>
        <dbReference type="Proteomes" id="UP000250275"/>
    </source>
</evidence>
<dbReference type="EMBL" id="KQ769958">
    <property type="protein sequence ID" value="OAD52724.1"/>
    <property type="molecule type" value="Genomic_DNA"/>
</dbReference>
<protein>
    <submittedName>
        <fullName evidence="1">Uncharacterized protein</fullName>
    </submittedName>
</protein>
<dbReference type="Proteomes" id="UP000250275">
    <property type="component" value="Unassembled WGS sequence"/>
</dbReference>
<organism evidence="1 2">
    <name type="scientific">Eufriesea mexicana</name>
    <dbReference type="NCBI Taxonomy" id="516756"/>
    <lineage>
        <taxon>Eukaryota</taxon>
        <taxon>Metazoa</taxon>
        <taxon>Ecdysozoa</taxon>
        <taxon>Arthropoda</taxon>
        <taxon>Hexapoda</taxon>
        <taxon>Insecta</taxon>
        <taxon>Pterygota</taxon>
        <taxon>Neoptera</taxon>
        <taxon>Endopterygota</taxon>
        <taxon>Hymenoptera</taxon>
        <taxon>Apocrita</taxon>
        <taxon>Aculeata</taxon>
        <taxon>Apoidea</taxon>
        <taxon>Anthophila</taxon>
        <taxon>Apidae</taxon>
        <taxon>Eufriesea</taxon>
    </lineage>
</organism>
<name>A0A310S5E6_9HYME</name>
<evidence type="ECO:0000313" key="1">
    <source>
        <dbReference type="EMBL" id="OAD52724.1"/>
    </source>
</evidence>
<gene>
    <name evidence="1" type="ORF">WN48_00360</name>
</gene>